<dbReference type="InterPro" id="IPR017853">
    <property type="entry name" value="GH"/>
</dbReference>
<protein>
    <submittedName>
        <fullName evidence="1">Uncharacterized protein</fullName>
    </submittedName>
</protein>
<dbReference type="Gene3D" id="3.20.20.80">
    <property type="entry name" value="Glycosidases"/>
    <property type="match status" value="1"/>
</dbReference>
<gene>
    <name evidence="1" type="ORF">LCGC14_0814100</name>
</gene>
<dbReference type="AlphaFoldDB" id="A0A0F9Q630"/>
<dbReference type="EMBL" id="LAZR01002254">
    <property type="protein sequence ID" value="KKN32422.1"/>
    <property type="molecule type" value="Genomic_DNA"/>
</dbReference>
<organism evidence="1">
    <name type="scientific">marine sediment metagenome</name>
    <dbReference type="NCBI Taxonomy" id="412755"/>
    <lineage>
        <taxon>unclassified sequences</taxon>
        <taxon>metagenomes</taxon>
        <taxon>ecological metagenomes</taxon>
    </lineage>
</organism>
<dbReference type="SUPFAM" id="SSF51445">
    <property type="entry name" value="(Trans)glycosidases"/>
    <property type="match status" value="1"/>
</dbReference>
<reference evidence="1" key="1">
    <citation type="journal article" date="2015" name="Nature">
        <title>Complex archaea that bridge the gap between prokaryotes and eukaryotes.</title>
        <authorList>
            <person name="Spang A."/>
            <person name="Saw J.H."/>
            <person name="Jorgensen S.L."/>
            <person name="Zaremba-Niedzwiedzka K."/>
            <person name="Martijn J."/>
            <person name="Lind A.E."/>
            <person name="van Eijk R."/>
            <person name="Schleper C."/>
            <person name="Guy L."/>
            <person name="Ettema T.J."/>
        </authorList>
    </citation>
    <scope>NUCLEOTIDE SEQUENCE</scope>
</reference>
<evidence type="ECO:0000313" key="1">
    <source>
        <dbReference type="EMBL" id="KKN32422.1"/>
    </source>
</evidence>
<name>A0A0F9Q630_9ZZZZ</name>
<accession>A0A0F9Q630</accession>
<proteinExistence type="predicted"/>
<comment type="caution">
    <text evidence="1">The sequence shown here is derived from an EMBL/GenBank/DDBJ whole genome shotgun (WGS) entry which is preliminary data.</text>
</comment>
<sequence>MVMLHGIDCSYDPLTDSEAAALKQHDIKIFGACLWTAAEAPSVRISNLRVAERAGLHTWGYLSLNGMGNGAYHVDQALRNFPRDLWDHFLFVAVDVELPGIYETDILEACHAVGLAGQKAVIYTNYNSWQNYVTPSNTSALAQLDVPLLNAFWDGDPDVDFSKYPFGGWRPDQVIGEQYTGGQYVQGQYADNAMFYEDRLNINKEDDTMGMTPNETADFRTIQRKLKTQANKIAMLERLMSCQLDFSRSLADRVNAIRCTVDGLLTILKQTGLISSNTILDGYQTEVNKMQLRFEMKFKALTHFMRNVRKSGYGE</sequence>